<dbReference type="Proteomes" id="UP000270025">
    <property type="component" value="Chromosome"/>
</dbReference>
<evidence type="ECO:0008006" key="3">
    <source>
        <dbReference type="Google" id="ProtNLM"/>
    </source>
</evidence>
<accession>A0A3S4M2T9</accession>
<evidence type="ECO:0000313" key="1">
    <source>
        <dbReference type="EMBL" id="VED67055.1"/>
    </source>
</evidence>
<dbReference type="SUPFAM" id="SSF56399">
    <property type="entry name" value="ADP-ribosylation"/>
    <property type="match status" value="1"/>
</dbReference>
<organism evidence="1 2">
    <name type="scientific">Streptococcus viridans</name>
    <dbReference type="NCBI Taxonomy" id="78535"/>
    <lineage>
        <taxon>Bacteria</taxon>
        <taxon>Bacillati</taxon>
        <taxon>Bacillota</taxon>
        <taxon>Bacilli</taxon>
        <taxon>Lactobacillales</taxon>
        <taxon>Streptococcaceae</taxon>
        <taxon>Streptococcus</taxon>
    </lineage>
</organism>
<gene>
    <name evidence="1" type="ORF">NCTC3166_00870</name>
</gene>
<reference evidence="1 2" key="1">
    <citation type="submission" date="2018-12" db="EMBL/GenBank/DDBJ databases">
        <authorList>
            <consortium name="Pathogen Informatics"/>
        </authorList>
    </citation>
    <scope>NUCLEOTIDE SEQUENCE [LARGE SCALE GENOMIC DNA]</scope>
    <source>
        <strain evidence="1 2">NCTC3166</strain>
    </source>
</reference>
<dbReference type="RefSeq" id="WP_126404108.1">
    <property type="nucleotide sequence ID" value="NZ_LR134266.1"/>
</dbReference>
<dbReference type="Gene3D" id="3.90.175.10">
    <property type="entry name" value="Diphtheria Toxin, domain 1"/>
    <property type="match status" value="1"/>
</dbReference>
<evidence type="ECO:0000313" key="2">
    <source>
        <dbReference type="Proteomes" id="UP000270025"/>
    </source>
</evidence>
<sequence>MIKYQCYHGTGESNSKQIQSSKEFKFKYRSNHWLGQGVYFFINDYDKAEWWAKHNRPNKETSPVVLKCEVELKSTELLDLNTERDLIKLDDFAIDFFESLKREKITIKFKDIHEKNCKVIDMFLEKNKGYKAVHRTFDSTKTGLKENGAGFNLLSDQLCIVDQSVIPFENIELIRLVHEGGKIC</sequence>
<name>A0A3S4M2T9_9STRE</name>
<dbReference type="EMBL" id="LR134266">
    <property type="protein sequence ID" value="VED67055.1"/>
    <property type="molecule type" value="Genomic_DNA"/>
</dbReference>
<keyword evidence="2" id="KW-1185">Reference proteome</keyword>
<dbReference type="AlphaFoldDB" id="A0A3S4M2T9"/>
<proteinExistence type="predicted"/>
<dbReference type="KEGG" id="svf:NCTC3166_00870"/>
<protein>
    <recommendedName>
        <fullName evidence="3">DUF3990 domain-containing protein</fullName>
    </recommendedName>
</protein>